<reference evidence="11" key="1">
    <citation type="submission" date="2015-02" db="EMBL/GenBank/DDBJ databases">
        <title>Genome sequencing for Strongylocentrotus purpuratus.</title>
        <authorList>
            <person name="Murali S."/>
            <person name="Liu Y."/>
            <person name="Vee V."/>
            <person name="English A."/>
            <person name="Wang M."/>
            <person name="Skinner E."/>
            <person name="Han Y."/>
            <person name="Muzny D.M."/>
            <person name="Worley K.C."/>
            <person name="Gibbs R.A."/>
        </authorList>
    </citation>
    <scope>NUCLEOTIDE SEQUENCE</scope>
</reference>
<keyword evidence="4" id="KW-0238">DNA-binding</keyword>
<dbReference type="AlphaFoldDB" id="A0A7M7LVQ8"/>
<keyword evidence="3" id="KW-0805">Transcription regulation</keyword>
<reference evidence="10" key="2">
    <citation type="submission" date="2021-01" db="UniProtKB">
        <authorList>
            <consortium name="EnsemblMetazoa"/>
        </authorList>
    </citation>
    <scope>IDENTIFICATION</scope>
</reference>
<evidence type="ECO:0000313" key="10">
    <source>
        <dbReference type="EnsemblMetazoa" id="XP_011664818"/>
    </source>
</evidence>
<sequence>MEFMEDSEILSLFSGNASLWGQLPDEEEFHLGSGLDSHLKETELSSGLDSTGPNSPQSDVSDDPLPDWMSQKVSLSAWLGDEEDIPMADLMTIPSSPPPKSTSPPAEDSELFKELLAEIGVPPTPASSVEDQSAEALLAMSPVSSISDPGSPVYQETMSQLISEPSSPMVSGVDSAPVGDLEEQALALLDAMGCMEFTTNQEPSGAQVITITLPMIEDQMAIQQQLIQPPDSPSSIDSSMPASPEESPMPSPSPSPTPKRTKSKPKLKNTSPIEKKSRKRDQNKNAATRYRVKKRIETDAVEGELKGLEDTNRELKDKAEGLEKEIKYLKDLLIRVLKGTISNIKST</sequence>
<keyword evidence="6" id="KW-0539">Nucleus</keyword>
<comment type="similarity">
    <text evidence="2">Belongs to the bZIP family.</text>
</comment>
<accession>A0A7M7LVQ8</accession>
<dbReference type="Pfam" id="PF00170">
    <property type="entry name" value="bZIP_1"/>
    <property type="match status" value="1"/>
</dbReference>
<dbReference type="GO" id="GO:0006357">
    <property type="term" value="P:regulation of transcription by RNA polymerase II"/>
    <property type="evidence" value="ECO:0000318"/>
    <property type="project" value="GO_Central"/>
</dbReference>
<feature type="compositionally biased region" description="Pro residues" evidence="8">
    <location>
        <begin position="247"/>
        <end position="257"/>
    </location>
</feature>
<dbReference type="PROSITE" id="PS00036">
    <property type="entry name" value="BZIP_BASIC"/>
    <property type="match status" value="1"/>
</dbReference>
<organism evidence="10 11">
    <name type="scientific">Strongylocentrotus purpuratus</name>
    <name type="common">Purple sea urchin</name>
    <dbReference type="NCBI Taxonomy" id="7668"/>
    <lineage>
        <taxon>Eukaryota</taxon>
        <taxon>Metazoa</taxon>
        <taxon>Echinodermata</taxon>
        <taxon>Eleutherozoa</taxon>
        <taxon>Echinozoa</taxon>
        <taxon>Echinoidea</taxon>
        <taxon>Euechinoidea</taxon>
        <taxon>Echinacea</taxon>
        <taxon>Camarodonta</taxon>
        <taxon>Echinidea</taxon>
        <taxon>Strongylocentrotidae</taxon>
        <taxon>Strongylocentrotus</taxon>
    </lineage>
</organism>
<evidence type="ECO:0000256" key="6">
    <source>
        <dbReference type="ARBA" id="ARBA00023242"/>
    </source>
</evidence>
<dbReference type="Gene3D" id="1.20.5.170">
    <property type="match status" value="1"/>
</dbReference>
<feature type="region of interest" description="Disordered" evidence="8">
    <location>
        <begin position="226"/>
        <end position="292"/>
    </location>
</feature>
<evidence type="ECO:0000256" key="5">
    <source>
        <dbReference type="ARBA" id="ARBA00023163"/>
    </source>
</evidence>
<dbReference type="OrthoDB" id="5847285at2759"/>
<evidence type="ECO:0000256" key="1">
    <source>
        <dbReference type="ARBA" id="ARBA00004123"/>
    </source>
</evidence>
<name>A0A7M7LVQ8_STRPU</name>
<evidence type="ECO:0000256" key="8">
    <source>
        <dbReference type="SAM" id="MobiDB-lite"/>
    </source>
</evidence>
<dbReference type="InParanoid" id="A0A7M7LVQ8"/>
<dbReference type="PANTHER" id="PTHR13044">
    <property type="entry name" value="ACTIVATING TRANSCRIPTION FACTOR ATF 4/5"/>
    <property type="match status" value="1"/>
</dbReference>
<dbReference type="Proteomes" id="UP000007110">
    <property type="component" value="Unassembled WGS sequence"/>
</dbReference>
<dbReference type="EnsemblMetazoa" id="XM_011666516">
    <property type="protein sequence ID" value="XP_011664818"/>
    <property type="gene ID" value="LOC586579"/>
</dbReference>
<dbReference type="SMART" id="SM00338">
    <property type="entry name" value="BRLZ"/>
    <property type="match status" value="1"/>
</dbReference>
<dbReference type="FunFam" id="1.20.5.170:FF:000021">
    <property type="entry name" value="Cyclic AMP-dependent transcription factor ATF-4"/>
    <property type="match status" value="1"/>
</dbReference>
<dbReference type="GeneID" id="586579"/>
<dbReference type="GO" id="GO:0001228">
    <property type="term" value="F:DNA-binding transcription activator activity, RNA polymerase II-specific"/>
    <property type="evidence" value="ECO:0000318"/>
    <property type="project" value="GO_Central"/>
</dbReference>
<comment type="subcellular location">
    <subcellularLocation>
        <location evidence="1">Nucleus</location>
    </subcellularLocation>
</comment>
<dbReference type="GO" id="GO:0005634">
    <property type="term" value="C:nucleus"/>
    <property type="evidence" value="ECO:0000318"/>
    <property type="project" value="GO_Central"/>
</dbReference>
<feature type="coiled-coil region" evidence="7">
    <location>
        <begin position="298"/>
        <end position="332"/>
    </location>
</feature>
<keyword evidence="5" id="KW-0804">Transcription</keyword>
<dbReference type="PROSITE" id="PS50217">
    <property type="entry name" value="BZIP"/>
    <property type="match status" value="1"/>
</dbReference>
<keyword evidence="7" id="KW-0175">Coiled coil</keyword>
<proteinExistence type="inferred from homology"/>
<feature type="region of interest" description="Disordered" evidence="8">
    <location>
        <begin position="34"/>
        <end position="68"/>
    </location>
</feature>
<evidence type="ECO:0000256" key="2">
    <source>
        <dbReference type="ARBA" id="ARBA00007163"/>
    </source>
</evidence>
<dbReference type="InterPro" id="IPR004827">
    <property type="entry name" value="bZIP"/>
</dbReference>
<dbReference type="RefSeq" id="XP_011664818.2">
    <property type="nucleotide sequence ID" value="XM_011666516.2"/>
</dbReference>
<evidence type="ECO:0000313" key="11">
    <source>
        <dbReference type="Proteomes" id="UP000007110"/>
    </source>
</evidence>
<feature type="region of interest" description="Disordered" evidence="8">
    <location>
        <begin position="89"/>
        <end position="108"/>
    </location>
</feature>
<dbReference type="FunCoup" id="A0A7M7LVQ8">
    <property type="interactions" value="772"/>
</dbReference>
<feature type="domain" description="BZIP" evidence="9">
    <location>
        <begin position="273"/>
        <end position="336"/>
    </location>
</feature>
<dbReference type="InterPro" id="IPR046347">
    <property type="entry name" value="bZIP_sf"/>
</dbReference>
<keyword evidence="11" id="KW-1185">Reference proteome</keyword>
<dbReference type="GO" id="GO:0000977">
    <property type="term" value="F:RNA polymerase II transcription regulatory region sequence-specific DNA binding"/>
    <property type="evidence" value="ECO:0000318"/>
    <property type="project" value="GO_Central"/>
</dbReference>
<dbReference type="CDD" id="cd14692">
    <property type="entry name" value="bZIP_ATF4"/>
    <property type="match status" value="1"/>
</dbReference>
<dbReference type="OMA" id="DAADIMP"/>
<evidence type="ECO:0000256" key="7">
    <source>
        <dbReference type="SAM" id="Coils"/>
    </source>
</evidence>
<evidence type="ECO:0000256" key="4">
    <source>
        <dbReference type="ARBA" id="ARBA00023125"/>
    </source>
</evidence>
<evidence type="ECO:0000259" key="9">
    <source>
        <dbReference type="PROSITE" id="PS50217"/>
    </source>
</evidence>
<protein>
    <recommendedName>
        <fullName evidence="9">BZIP domain-containing protein</fullName>
    </recommendedName>
</protein>
<dbReference type="KEGG" id="spu:586579"/>
<feature type="compositionally biased region" description="Polar residues" evidence="8">
    <location>
        <begin position="44"/>
        <end position="59"/>
    </location>
</feature>
<feature type="compositionally biased region" description="Low complexity" evidence="8">
    <location>
        <begin position="233"/>
        <end position="246"/>
    </location>
</feature>
<dbReference type="SUPFAM" id="SSF57959">
    <property type="entry name" value="Leucine zipper domain"/>
    <property type="match status" value="1"/>
</dbReference>
<dbReference type="PANTHER" id="PTHR13044:SF14">
    <property type="entry name" value="CRYPTOCEPHAL, ISOFORM A"/>
    <property type="match status" value="1"/>
</dbReference>
<evidence type="ECO:0000256" key="3">
    <source>
        <dbReference type="ARBA" id="ARBA00023015"/>
    </source>
</evidence>